<keyword evidence="2" id="KW-1185">Reference proteome</keyword>
<accession>A0A066XVL4</accession>
<dbReference type="HOGENOM" id="CLU_1916959_0_0_1"/>
<evidence type="ECO:0000313" key="1">
    <source>
        <dbReference type="EMBL" id="KDN71709.1"/>
    </source>
</evidence>
<reference evidence="2" key="1">
    <citation type="journal article" date="2014" name="Genome Announc.">
        <title>Draft genome sequence of Colletotrichum sublineola, a destructive pathogen of cultivated sorghum.</title>
        <authorList>
            <person name="Baroncelli R."/>
            <person name="Sanz-Martin J.M."/>
            <person name="Rech G.E."/>
            <person name="Sukno S.A."/>
            <person name="Thon M.R."/>
        </authorList>
    </citation>
    <scope>NUCLEOTIDE SEQUENCE [LARGE SCALE GENOMIC DNA]</scope>
    <source>
        <strain evidence="2">TX430BB</strain>
    </source>
</reference>
<proteinExistence type="predicted"/>
<comment type="caution">
    <text evidence="1">The sequence shown here is derived from an EMBL/GenBank/DDBJ whole genome shotgun (WGS) entry which is preliminary data.</text>
</comment>
<dbReference type="AlphaFoldDB" id="A0A066XVL4"/>
<protein>
    <submittedName>
        <fullName evidence="1">Uncharacterized protein</fullName>
    </submittedName>
</protein>
<organism evidence="1 2">
    <name type="scientific">Colletotrichum sublineola</name>
    <name type="common">Sorghum anthracnose fungus</name>
    <dbReference type="NCBI Taxonomy" id="1173701"/>
    <lineage>
        <taxon>Eukaryota</taxon>
        <taxon>Fungi</taxon>
        <taxon>Dikarya</taxon>
        <taxon>Ascomycota</taxon>
        <taxon>Pezizomycotina</taxon>
        <taxon>Sordariomycetes</taxon>
        <taxon>Hypocreomycetidae</taxon>
        <taxon>Glomerellales</taxon>
        <taxon>Glomerellaceae</taxon>
        <taxon>Colletotrichum</taxon>
        <taxon>Colletotrichum graminicola species complex</taxon>
    </lineage>
</organism>
<dbReference type="EMBL" id="JMSE01000136">
    <property type="protein sequence ID" value="KDN71709.1"/>
    <property type="molecule type" value="Genomic_DNA"/>
</dbReference>
<gene>
    <name evidence="1" type="ORF">CSUB01_10687</name>
</gene>
<name>A0A066XVL4_COLSU</name>
<evidence type="ECO:0000313" key="2">
    <source>
        <dbReference type="Proteomes" id="UP000027238"/>
    </source>
</evidence>
<dbReference type="Proteomes" id="UP000027238">
    <property type="component" value="Unassembled WGS sequence"/>
</dbReference>
<sequence length="132" mass="14593">MDFAKLETFSEEEAEAVLRSLPLSDDSLVQAARVSPRLHGIVVAILSSEDYWNPKLSGPEALSFETTVDVCAPKVEDEEDKDEDAPLRRRCLETMDCAEVIVAVPCSVGQFVREHVEVEGSDGPRALSLYRL</sequence>